<accession>A0A8D9H5R3</accession>
<dbReference type="Gramene" id="A02p22030.2_BraZ1">
    <property type="protein sequence ID" value="A02p22030.2_BraZ1.CDS"/>
    <property type="gene ID" value="A02g22030.2_BraZ1"/>
</dbReference>
<dbReference type="Proteomes" id="UP000694005">
    <property type="component" value="Chromosome A02"/>
</dbReference>
<organism evidence="1 2">
    <name type="scientific">Brassica campestris</name>
    <name type="common">Field mustard</name>
    <dbReference type="NCBI Taxonomy" id="3711"/>
    <lineage>
        <taxon>Eukaryota</taxon>
        <taxon>Viridiplantae</taxon>
        <taxon>Streptophyta</taxon>
        <taxon>Embryophyta</taxon>
        <taxon>Tracheophyta</taxon>
        <taxon>Spermatophyta</taxon>
        <taxon>Magnoliopsida</taxon>
        <taxon>eudicotyledons</taxon>
        <taxon>Gunneridae</taxon>
        <taxon>Pentapetalae</taxon>
        <taxon>rosids</taxon>
        <taxon>malvids</taxon>
        <taxon>Brassicales</taxon>
        <taxon>Brassicaceae</taxon>
        <taxon>Brassiceae</taxon>
        <taxon>Brassica</taxon>
    </lineage>
</organism>
<protein>
    <recommendedName>
        <fullName evidence="3">MATH domain-containing protein</fullName>
    </recommendedName>
</protein>
<evidence type="ECO:0000313" key="2">
    <source>
        <dbReference type="Proteomes" id="UP000694005"/>
    </source>
</evidence>
<name>A0A8D9H5R3_BRACM</name>
<dbReference type="EMBL" id="LS974618">
    <property type="protein sequence ID" value="CAG7893251.1"/>
    <property type="molecule type" value="Genomic_DNA"/>
</dbReference>
<sequence length="133" mass="14715">METEAVIEEGLLDVGILPCNIRSSVSVPARGEATSPLVPARNHKKLSATIREETRTRPPVTYCVKFESFDTMSKLVKDNGDKYESHPFSAGGYNWYVHDTLRSSPAENKAMKRASFVEVQTGLTTSSSHLNIQ</sequence>
<evidence type="ECO:0008006" key="3">
    <source>
        <dbReference type="Google" id="ProtNLM"/>
    </source>
</evidence>
<dbReference type="AlphaFoldDB" id="A0A8D9H5R3"/>
<evidence type="ECO:0000313" key="1">
    <source>
        <dbReference type="EMBL" id="CAG7893251.1"/>
    </source>
</evidence>
<reference evidence="1 2" key="1">
    <citation type="submission" date="2021-07" db="EMBL/GenBank/DDBJ databases">
        <authorList>
            <consortium name="Genoscope - CEA"/>
            <person name="William W."/>
        </authorList>
    </citation>
    <scope>NUCLEOTIDE SEQUENCE [LARGE SCALE GENOMIC DNA]</scope>
</reference>
<gene>
    <name evidence="1" type="ORF">BRAPAZ1V2_A02P22030.2</name>
</gene>
<proteinExistence type="predicted"/>